<keyword evidence="2" id="KW-1185">Reference proteome</keyword>
<sequence>MLSQLPLEVWLLIAEHIPEDTLKNLYGVNRLFFDLAMGVRYRVVKLNPPASVSEASISALNRVLRLQDPLLSQYVRRLQISNVPQPEAYALPPRTEPSLVQYFGSKLLEAAAFVRDAGFHVDHAKVQQALQLVLESLPKVSELAIELWKVPVVHQLNNLSGPQALSADEVQGLARNVYSSLALSLHTLVLTGMPDSLAQLIEPLLDSKATMEMSNLRRLELHIVHDPGSTTRPWSEIVAPFVNSFGPHLEELRVVSYPAISLSGFFNALGNFPCLRTIHVYAPFNAAFQHDAQGFIRFLHRHASTLQTLTLRLNPNRSALNSDAEASLSNCLDHDLFVQDVPFCGLRQLTIYPTRLQAGQDAVTRCLQVSGRLLTSLAVRDSYYTQAQVDDLVSALPHGGATLRRLRMNVLILNGTLLDLLSVKTAFIVELTISSMVYGVGDEDSPTHFQHELSQRSYHGWPLHTINLRQKGAELDKSTMECIARCLPSLATSC</sequence>
<evidence type="ECO:0008006" key="3">
    <source>
        <dbReference type="Google" id="ProtNLM"/>
    </source>
</evidence>
<dbReference type="OrthoDB" id="3071584at2759"/>
<dbReference type="SUPFAM" id="SSF52047">
    <property type="entry name" value="RNI-like"/>
    <property type="match status" value="1"/>
</dbReference>
<accession>A0A5C3QHU4</accession>
<organism evidence="1 2">
    <name type="scientific">Pterulicium gracile</name>
    <dbReference type="NCBI Taxonomy" id="1884261"/>
    <lineage>
        <taxon>Eukaryota</taxon>
        <taxon>Fungi</taxon>
        <taxon>Dikarya</taxon>
        <taxon>Basidiomycota</taxon>
        <taxon>Agaricomycotina</taxon>
        <taxon>Agaricomycetes</taxon>
        <taxon>Agaricomycetidae</taxon>
        <taxon>Agaricales</taxon>
        <taxon>Pleurotineae</taxon>
        <taxon>Pterulaceae</taxon>
        <taxon>Pterulicium</taxon>
    </lineage>
</organism>
<evidence type="ECO:0000313" key="2">
    <source>
        <dbReference type="Proteomes" id="UP000305067"/>
    </source>
</evidence>
<dbReference type="InterPro" id="IPR032675">
    <property type="entry name" value="LRR_dom_sf"/>
</dbReference>
<reference evidence="1 2" key="1">
    <citation type="journal article" date="2019" name="Nat. Ecol. Evol.">
        <title>Megaphylogeny resolves global patterns of mushroom evolution.</title>
        <authorList>
            <person name="Varga T."/>
            <person name="Krizsan K."/>
            <person name="Foldi C."/>
            <person name="Dima B."/>
            <person name="Sanchez-Garcia M."/>
            <person name="Sanchez-Ramirez S."/>
            <person name="Szollosi G.J."/>
            <person name="Szarkandi J.G."/>
            <person name="Papp V."/>
            <person name="Albert L."/>
            <person name="Andreopoulos W."/>
            <person name="Angelini C."/>
            <person name="Antonin V."/>
            <person name="Barry K.W."/>
            <person name="Bougher N.L."/>
            <person name="Buchanan P."/>
            <person name="Buyck B."/>
            <person name="Bense V."/>
            <person name="Catcheside P."/>
            <person name="Chovatia M."/>
            <person name="Cooper J."/>
            <person name="Damon W."/>
            <person name="Desjardin D."/>
            <person name="Finy P."/>
            <person name="Geml J."/>
            <person name="Haridas S."/>
            <person name="Hughes K."/>
            <person name="Justo A."/>
            <person name="Karasinski D."/>
            <person name="Kautmanova I."/>
            <person name="Kiss B."/>
            <person name="Kocsube S."/>
            <person name="Kotiranta H."/>
            <person name="LaButti K.M."/>
            <person name="Lechner B.E."/>
            <person name="Liimatainen K."/>
            <person name="Lipzen A."/>
            <person name="Lukacs Z."/>
            <person name="Mihaltcheva S."/>
            <person name="Morgado L.N."/>
            <person name="Niskanen T."/>
            <person name="Noordeloos M.E."/>
            <person name="Ohm R.A."/>
            <person name="Ortiz-Santana B."/>
            <person name="Ovrebo C."/>
            <person name="Racz N."/>
            <person name="Riley R."/>
            <person name="Savchenko A."/>
            <person name="Shiryaev A."/>
            <person name="Soop K."/>
            <person name="Spirin V."/>
            <person name="Szebenyi C."/>
            <person name="Tomsovsky M."/>
            <person name="Tulloss R.E."/>
            <person name="Uehling J."/>
            <person name="Grigoriev I.V."/>
            <person name="Vagvolgyi C."/>
            <person name="Papp T."/>
            <person name="Martin F.M."/>
            <person name="Miettinen O."/>
            <person name="Hibbett D.S."/>
            <person name="Nagy L.G."/>
        </authorList>
    </citation>
    <scope>NUCLEOTIDE SEQUENCE [LARGE SCALE GENOMIC DNA]</scope>
    <source>
        <strain evidence="1 2">CBS 309.79</strain>
    </source>
</reference>
<evidence type="ECO:0000313" key="1">
    <source>
        <dbReference type="EMBL" id="TFL00690.1"/>
    </source>
</evidence>
<dbReference type="EMBL" id="ML178828">
    <property type="protein sequence ID" value="TFL00690.1"/>
    <property type="molecule type" value="Genomic_DNA"/>
</dbReference>
<dbReference type="Proteomes" id="UP000305067">
    <property type="component" value="Unassembled WGS sequence"/>
</dbReference>
<dbReference type="Gene3D" id="3.80.10.10">
    <property type="entry name" value="Ribonuclease Inhibitor"/>
    <property type="match status" value="1"/>
</dbReference>
<proteinExistence type="predicted"/>
<dbReference type="AlphaFoldDB" id="A0A5C3QHU4"/>
<protein>
    <recommendedName>
        <fullName evidence="3">F-box domain-containing protein</fullName>
    </recommendedName>
</protein>
<gene>
    <name evidence="1" type="ORF">BDV98DRAFT_569422</name>
</gene>
<name>A0A5C3QHU4_9AGAR</name>